<dbReference type="Proteomes" id="UP000515733">
    <property type="component" value="Chromosome"/>
</dbReference>
<dbReference type="KEGG" id="doe:DENOEST_0735"/>
<dbReference type="RefSeq" id="WP_145770019.1">
    <property type="nucleotide sequence ID" value="NZ_LR778301.1"/>
</dbReference>
<dbReference type="AlphaFoldDB" id="A0A6S6XT36"/>
<dbReference type="Gene3D" id="6.10.280.50">
    <property type="match status" value="1"/>
</dbReference>
<keyword evidence="2" id="KW-1185">Reference proteome</keyword>
<dbReference type="InterPro" id="IPR038444">
    <property type="entry name" value="DUF465_sf"/>
</dbReference>
<sequence length="82" mass="9746">MTIEHHDLHHEFPEFKDSIHLLKTGNHHFARIFDEYHGATSKVEQLEGKGIPIDDSSFEELKKKRLKLKDELYAMLREHRVP</sequence>
<organism evidence="1 2">
    <name type="scientific">Denitratisoma oestradiolicum</name>
    <dbReference type="NCBI Taxonomy" id="311182"/>
    <lineage>
        <taxon>Bacteria</taxon>
        <taxon>Pseudomonadati</taxon>
        <taxon>Pseudomonadota</taxon>
        <taxon>Betaproteobacteria</taxon>
        <taxon>Nitrosomonadales</taxon>
        <taxon>Sterolibacteriaceae</taxon>
        <taxon>Denitratisoma</taxon>
    </lineage>
</organism>
<dbReference type="EMBL" id="LR778301">
    <property type="protein sequence ID" value="CAB1367900.1"/>
    <property type="molecule type" value="Genomic_DNA"/>
</dbReference>
<name>A0A6S6XT36_9PROT</name>
<dbReference type="OrthoDB" id="5616367at2"/>
<evidence type="ECO:0000313" key="2">
    <source>
        <dbReference type="Proteomes" id="UP000515733"/>
    </source>
</evidence>
<proteinExistence type="predicted"/>
<dbReference type="Pfam" id="PF04325">
    <property type="entry name" value="DUF465"/>
    <property type="match status" value="1"/>
</dbReference>
<evidence type="ECO:0000313" key="1">
    <source>
        <dbReference type="EMBL" id="CAB1367900.1"/>
    </source>
</evidence>
<protein>
    <submittedName>
        <fullName evidence="1">GTP-binding protein</fullName>
    </submittedName>
</protein>
<gene>
    <name evidence="1" type="ORF">DENOEST_0735</name>
</gene>
<accession>A0A6S6XT36</accession>
<reference evidence="1 2" key="1">
    <citation type="submission" date="2020-03" db="EMBL/GenBank/DDBJ databases">
        <authorList>
            <consortium name="Genoscope - CEA"/>
            <person name="William W."/>
        </authorList>
    </citation>
    <scope>NUCLEOTIDE SEQUENCE [LARGE SCALE GENOMIC DNA]</scope>
    <source>
        <strain evidence="2">DSM 16959</strain>
    </source>
</reference>
<dbReference type="InterPro" id="IPR007420">
    <property type="entry name" value="DUF465"/>
</dbReference>